<proteinExistence type="predicted"/>
<evidence type="ECO:0000313" key="2">
    <source>
        <dbReference type="EMBL" id="KAF7403284.1"/>
    </source>
</evidence>
<reference evidence="2" key="1">
    <citation type="journal article" date="2020" name="G3 (Bethesda)">
        <title>High-Quality Assemblies for Three Invasive Social Wasps from the &lt;i&gt;Vespula&lt;/i&gt; Genus.</title>
        <authorList>
            <person name="Harrop T.W.R."/>
            <person name="Guhlin J."/>
            <person name="McLaughlin G.M."/>
            <person name="Permina E."/>
            <person name="Stockwell P."/>
            <person name="Gilligan J."/>
            <person name="Le Lec M.F."/>
            <person name="Gruber M.A.M."/>
            <person name="Quinn O."/>
            <person name="Lovegrove M."/>
            <person name="Duncan E.J."/>
            <person name="Remnant E.J."/>
            <person name="Van Eeckhoven J."/>
            <person name="Graham B."/>
            <person name="Knapp R.A."/>
            <person name="Langford K.W."/>
            <person name="Kronenberg Z."/>
            <person name="Press M.O."/>
            <person name="Eacker S.M."/>
            <person name="Wilson-Rankin E.E."/>
            <person name="Purcell J."/>
            <person name="Lester P.J."/>
            <person name="Dearden P.K."/>
        </authorList>
    </citation>
    <scope>NUCLEOTIDE SEQUENCE</scope>
    <source>
        <strain evidence="2">Linc-1</strain>
    </source>
</reference>
<feature type="compositionally biased region" description="Basic and acidic residues" evidence="1">
    <location>
        <begin position="28"/>
        <end position="42"/>
    </location>
</feature>
<feature type="region of interest" description="Disordered" evidence="1">
    <location>
        <begin position="27"/>
        <end position="70"/>
    </location>
</feature>
<dbReference type="Proteomes" id="UP000617340">
    <property type="component" value="Unassembled WGS sequence"/>
</dbReference>
<sequence length="70" mass="7801">MPSPLGPATKLNLETIMAPRVLVVGDCSSKDIKDGQLRPKEEDQNDDDDDDEKVEEEKEEEEEEEGGTVQ</sequence>
<comment type="caution">
    <text evidence="2">The sequence shown here is derived from an EMBL/GenBank/DDBJ whole genome shotgun (WGS) entry which is preliminary data.</text>
</comment>
<evidence type="ECO:0000256" key="1">
    <source>
        <dbReference type="SAM" id="MobiDB-lite"/>
    </source>
</evidence>
<dbReference type="AlphaFoldDB" id="A0A834KA57"/>
<feature type="compositionally biased region" description="Acidic residues" evidence="1">
    <location>
        <begin position="43"/>
        <end position="70"/>
    </location>
</feature>
<organism evidence="2 3">
    <name type="scientific">Vespula germanica</name>
    <name type="common">German yellow jacket</name>
    <name type="synonym">Paravespula germanica</name>
    <dbReference type="NCBI Taxonomy" id="30212"/>
    <lineage>
        <taxon>Eukaryota</taxon>
        <taxon>Metazoa</taxon>
        <taxon>Ecdysozoa</taxon>
        <taxon>Arthropoda</taxon>
        <taxon>Hexapoda</taxon>
        <taxon>Insecta</taxon>
        <taxon>Pterygota</taxon>
        <taxon>Neoptera</taxon>
        <taxon>Endopterygota</taxon>
        <taxon>Hymenoptera</taxon>
        <taxon>Apocrita</taxon>
        <taxon>Aculeata</taxon>
        <taxon>Vespoidea</taxon>
        <taxon>Vespidae</taxon>
        <taxon>Vespinae</taxon>
        <taxon>Vespula</taxon>
    </lineage>
</organism>
<dbReference type="EMBL" id="JACSDZ010000005">
    <property type="protein sequence ID" value="KAF7403284.1"/>
    <property type="molecule type" value="Genomic_DNA"/>
</dbReference>
<evidence type="ECO:0000313" key="3">
    <source>
        <dbReference type="Proteomes" id="UP000617340"/>
    </source>
</evidence>
<gene>
    <name evidence="2" type="ORF">HZH68_006078</name>
</gene>
<protein>
    <submittedName>
        <fullName evidence="2">Uncharacterized protein</fullName>
    </submittedName>
</protein>
<name>A0A834KA57_VESGE</name>
<keyword evidence="3" id="KW-1185">Reference proteome</keyword>
<accession>A0A834KA57</accession>